<accession>A0A059T865</accession>
<reference evidence="1 2" key="1">
    <citation type="journal article" date="2014" name="Appl. Environ. Microbiol.">
        <title>Comparative genomic and morphological analysis of Listeria phages isolated from farm environments.</title>
        <authorList>
            <person name="Denes T."/>
            <person name="Vongkamjan K."/>
            <person name="Ackermann H.W."/>
            <person name="Moreno Switt A.I."/>
            <person name="Wiedmann M."/>
            <person name="den Bakker H.C."/>
        </authorList>
    </citation>
    <scope>NUCLEOTIDE SEQUENCE [LARGE SCALE GENOMIC DNA]</scope>
</reference>
<dbReference type="EMBL" id="KJ094029">
    <property type="protein sequence ID" value="AHL19181.1"/>
    <property type="molecule type" value="Genomic_DNA"/>
</dbReference>
<evidence type="ECO:0000313" key="1">
    <source>
        <dbReference type="EMBL" id="AHL19181.1"/>
    </source>
</evidence>
<sequence length="213" mass="25350">MMRNIDKEKEYIRNGNRYVQENSGRGVFARDSDRLFHQYSNLRWSVYNKHKDSFNDETTRAELQSYIDEQFIKLVKEYEINGAVDFPGYIKTKLNQRVKHTFVKNVFRDKARERLGADEFEVANLVDRQHTDEALLEDQMLQEYVFGKTEFTPIQKELLVYLLEKGMVSDERVIIRNVASKFKVSREKVNEELSELRFFVSSKIAKYESEKGY</sequence>
<dbReference type="Proteomes" id="UP000026994">
    <property type="component" value="Segment"/>
</dbReference>
<evidence type="ECO:0000313" key="2">
    <source>
        <dbReference type="Proteomes" id="UP000026994"/>
    </source>
</evidence>
<evidence type="ECO:0008006" key="3">
    <source>
        <dbReference type="Google" id="ProtNLM"/>
    </source>
</evidence>
<keyword evidence="2" id="KW-1185">Reference proteome</keyword>
<name>A0A059T865_9CAUD</name>
<protein>
    <recommendedName>
        <fullName evidence="3">Sigma factor</fullName>
    </recommendedName>
</protein>
<proteinExistence type="predicted"/>
<gene>
    <name evidence="1" type="ORF">LP064_159</name>
</gene>
<organism evidence="1 2">
    <name type="scientific">Listeria phage LP-064</name>
    <dbReference type="NCBI Taxonomy" id="1458853"/>
    <lineage>
        <taxon>Viruses</taxon>
        <taxon>Duplodnaviria</taxon>
        <taxon>Heunggongvirae</taxon>
        <taxon>Uroviricota</taxon>
        <taxon>Caudoviricetes</taxon>
        <taxon>Herelleviridae</taxon>
        <taxon>Jasinskavirinae</taxon>
        <taxon>Pecentumvirus</taxon>
        <taxon>Pecentumvirus LP064</taxon>
    </lineage>
</organism>